<feature type="region of interest" description="Disordered" evidence="1">
    <location>
        <begin position="30"/>
        <end position="55"/>
    </location>
</feature>
<feature type="signal peptide" evidence="2">
    <location>
        <begin position="1"/>
        <end position="23"/>
    </location>
</feature>
<feature type="compositionally biased region" description="Low complexity" evidence="1">
    <location>
        <begin position="259"/>
        <end position="269"/>
    </location>
</feature>
<dbReference type="Proteomes" id="UP001501000">
    <property type="component" value="Unassembled WGS sequence"/>
</dbReference>
<feature type="region of interest" description="Disordered" evidence="1">
    <location>
        <begin position="224"/>
        <end position="288"/>
    </location>
</feature>
<organism evidence="3 4">
    <name type="scientific">Streptomyces gulbargensis</name>
    <dbReference type="NCBI Taxonomy" id="364901"/>
    <lineage>
        <taxon>Bacteria</taxon>
        <taxon>Bacillati</taxon>
        <taxon>Actinomycetota</taxon>
        <taxon>Actinomycetes</taxon>
        <taxon>Kitasatosporales</taxon>
        <taxon>Streptomycetaceae</taxon>
        <taxon>Streptomyces</taxon>
    </lineage>
</organism>
<dbReference type="RefSeq" id="WP_345288970.1">
    <property type="nucleotide sequence ID" value="NZ_BAABAJ010000040.1"/>
</dbReference>
<feature type="compositionally biased region" description="Gly residues" evidence="1">
    <location>
        <begin position="277"/>
        <end position="288"/>
    </location>
</feature>
<dbReference type="PROSITE" id="PS51257">
    <property type="entry name" value="PROKAR_LIPOPROTEIN"/>
    <property type="match status" value="1"/>
</dbReference>
<proteinExistence type="predicted"/>
<feature type="compositionally biased region" description="Pro residues" evidence="1">
    <location>
        <begin position="237"/>
        <end position="258"/>
    </location>
</feature>
<evidence type="ECO:0000256" key="2">
    <source>
        <dbReference type="SAM" id="SignalP"/>
    </source>
</evidence>
<keyword evidence="4" id="KW-1185">Reference proteome</keyword>
<feature type="compositionally biased region" description="Low complexity" evidence="1">
    <location>
        <begin position="224"/>
        <end position="236"/>
    </location>
</feature>
<protein>
    <submittedName>
        <fullName evidence="3">Lipoprotein</fullName>
    </submittedName>
</protein>
<evidence type="ECO:0000313" key="4">
    <source>
        <dbReference type="Proteomes" id="UP001501000"/>
    </source>
</evidence>
<evidence type="ECO:0000256" key="1">
    <source>
        <dbReference type="SAM" id="MobiDB-lite"/>
    </source>
</evidence>
<gene>
    <name evidence="3" type="ORF">GCM10022244_60180</name>
</gene>
<reference evidence="4" key="1">
    <citation type="journal article" date="2019" name="Int. J. Syst. Evol. Microbiol.">
        <title>The Global Catalogue of Microorganisms (GCM) 10K type strain sequencing project: providing services to taxonomists for standard genome sequencing and annotation.</title>
        <authorList>
            <consortium name="The Broad Institute Genomics Platform"/>
            <consortium name="The Broad Institute Genome Sequencing Center for Infectious Disease"/>
            <person name="Wu L."/>
            <person name="Ma J."/>
        </authorList>
    </citation>
    <scope>NUCLEOTIDE SEQUENCE [LARGE SCALE GENOMIC DNA]</scope>
    <source>
        <strain evidence="4">JCM 16956</strain>
    </source>
</reference>
<dbReference type="EMBL" id="BAABAJ010000040">
    <property type="protein sequence ID" value="GAA3944607.1"/>
    <property type="molecule type" value="Genomic_DNA"/>
</dbReference>
<feature type="chain" id="PRO_5046808040" evidence="2">
    <location>
        <begin position="24"/>
        <end position="288"/>
    </location>
</feature>
<keyword evidence="3" id="KW-0449">Lipoprotein</keyword>
<keyword evidence="2" id="KW-0732">Signal</keyword>
<accession>A0ABP7NE72</accession>
<comment type="caution">
    <text evidence="3">The sequence shown here is derived from an EMBL/GenBank/DDBJ whole genome shotgun (WGS) entry which is preliminary data.</text>
</comment>
<name>A0ABP7NE72_9ACTN</name>
<sequence length="288" mass="29139">MTRRSVPPAAAFVAAGVLTLAAAGCGAAGEGRLESAGPTPTAVGPVRLWPGLPPATNPPIDYGETDNERVPGIAVAAGDVHTVDPLAVVRAEVRAHPDTVSGPNGVYAGTVRAIGACAGGAGSAGCPLMEPYYHDLTGDGRDELIAGIRLPDQQVAVLVYRADQGGLTRVLSTVEQVISVELAGRDLIMRVGSAGIPGYEYRTAWSWDEDQGSMLPTRDEIVRVRPPGSVPSVAAPSAPPTPPATPRASPPPVAPVPAPEETAPEETVPGSVPDGTGPEGTGPEGTAP</sequence>
<evidence type="ECO:0000313" key="3">
    <source>
        <dbReference type="EMBL" id="GAA3944607.1"/>
    </source>
</evidence>